<sequence length="165" mass="18423">MAISRKVVLSEVEKYGENLKLVKSTSGLINLRITRQGQPVEELSTGWFNFYIESWRTVIEAYFGEDTGSRVPAVALLANHKLQKKYYEIKSPFEDDWEVSAIYGAGRPNVGVGGDGFGKGVLTVHSVVDNESMQRVDGTFAFNYVDDDGGVVKVEANDFWAEFKK</sequence>
<gene>
    <name evidence="1" type="ORF">PS718_04813</name>
</gene>
<evidence type="ECO:0000313" key="2">
    <source>
        <dbReference type="Proteomes" id="UP000325375"/>
    </source>
</evidence>
<name>A0A5E7EQC7_PSEFL</name>
<evidence type="ECO:0000313" key="1">
    <source>
        <dbReference type="EMBL" id="VVO28822.1"/>
    </source>
</evidence>
<organism evidence="1 2">
    <name type="scientific">Pseudomonas fluorescens</name>
    <dbReference type="NCBI Taxonomy" id="294"/>
    <lineage>
        <taxon>Bacteria</taxon>
        <taxon>Pseudomonadati</taxon>
        <taxon>Pseudomonadota</taxon>
        <taxon>Gammaproteobacteria</taxon>
        <taxon>Pseudomonadales</taxon>
        <taxon>Pseudomonadaceae</taxon>
        <taxon>Pseudomonas</taxon>
    </lineage>
</organism>
<accession>A0A5E7EQC7</accession>
<dbReference type="Proteomes" id="UP000325375">
    <property type="component" value="Unassembled WGS sequence"/>
</dbReference>
<protein>
    <submittedName>
        <fullName evidence="1">Uncharacterized protein</fullName>
    </submittedName>
</protein>
<reference evidence="1 2" key="1">
    <citation type="submission" date="2019-09" db="EMBL/GenBank/DDBJ databases">
        <authorList>
            <person name="Chandra G."/>
            <person name="Truman W A."/>
        </authorList>
    </citation>
    <scope>NUCLEOTIDE SEQUENCE [LARGE SCALE GENOMIC DNA]</scope>
    <source>
        <strain evidence="1">PS718</strain>
    </source>
</reference>
<dbReference type="RefSeq" id="WP_150604906.1">
    <property type="nucleotide sequence ID" value="NZ_CABVHX010000028.1"/>
</dbReference>
<proteinExistence type="predicted"/>
<dbReference type="EMBL" id="CABVHX010000028">
    <property type="protein sequence ID" value="VVO28822.1"/>
    <property type="molecule type" value="Genomic_DNA"/>
</dbReference>
<dbReference type="AlphaFoldDB" id="A0A5E7EQC7"/>